<keyword evidence="3" id="KW-1185">Reference proteome</keyword>
<name>A0ABU9WLB4_9BURK</name>
<dbReference type="Proteomes" id="UP001466933">
    <property type="component" value="Unassembled WGS sequence"/>
</dbReference>
<evidence type="ECO:0000313" key="2">
    <source>
        <dbReference type="EMBL" id="MEN2472865.1"/>
    </source>
</evidence>
<feature type="compositionally biased region" description="Basic residues" evidence="1">
    <location>
        <begin position="50"/>
        <end position="64"/>
    </location>
</feature>
<gene>
    <name evidence="2" type="ORF">VOI36_23425</name>
</gene>
<dbReference type="EMBL" id="JBCPYA010000010">
    <property type="protein sequence ID" value="MEN2472865.1"/>
    <property type="molecule type" value="Genomic_DNA"/>
</dbReference>
<reference evidence="2 3" key="1">
    <citation type="submission" date="2024-05" db="EMBL/GenBank/DDBJ databases">
        <title>Burkholderia sp. Nov. a novel bacteria isolated from rhizosphere soil of Camellia sinensis.</title>
        <authorList>
            <person name="Dong Y."/>
        </authorList>
    </citation>
    <scope>NUCLEOTIDE SEQUENCE [LARGE SCALE GENOMIC DNA]</scope>
    <source>
        <strain evidence="2 3">GS2Y</strain>
    </source>
</reference>
<evidence type="ECO:0000313" key="3">
    <source>
        <dbReference type="Proteomes" id="UP001466933"/>
    </source>
</evidence>
<accession>A0ABU9WLB4</accession>
<protein>
    <submittedName>
        <fullName evidence="2">Uncharacterized protein</fullName>
    </submittedName>
</protein>
<proteinExistence type="predicted"/>
<feature type="region of interest" description="Disordered" evidence="1">
    <location>
        <begin position="45"/>
        <end position="86"/>
    </location>
</feature>
<comment type="caution">
    <text evidence="2">The sequence shown here is derived from an EMBL/GenBank/DDBJ whole genome shotgun (WGS) entry which is preliminary data.</text>
</comment>
<dbReference type="RefSeq" id="WP_343493652.1">
    <property type="nucleotide sequence ID" value="NZ_JBCPYA010000010.1"/>
</dbReference>
<sequence>MHVGIFVGIYAASSPECHALAKDMNSVGDQKFSIVSPFPTISYRTDGNHKRVTSKQIANRKHSTHTSTIKPPNPANPTLRSKQITD</sequence>
<feature type="compositionally biased region" description="Polar residues" evidence="1">
    <location>
        <begin position="65"/>
        <end position="86"/>
    </location>
</feature>
<evidence type="ECO:0000256" key="1">
    <source>
        <dbReference type="SAM" id="MobiDB-lite"/>
    </source>
</evidence>
<organism evidence="2 3">
    <name type="scientific">Burkholderia theae</name>
    <dbReference type="NCBI Taxonomy" id="3143496"/>
    <lineage>
        <taxon>Bacteria</taxon>
        <taxon>Pseudomonadati</taxon>
        <taxon>Pseudomonadota</taxon>
        <taxon>Betaproteobacteria</taxon>
        <taxon>Burkholderiales</taxon>
        <taxon>Burkholderiaceae</taxon>
        <taxon>Burkholderia</taxon>
    </lineage>
</organism>